<keyword evidence="1" id="KW-0614">Plasmid</keyword>
<dbReference type="Gene3D" id="6.10.290.20">
    <property type="match status" value="1"/>
</dbReference>
<accession>A0AAJ6FR92</accession>
<dbReference type="EMBL" id="CP123373">
    <property type="protein sequence ID" value="WHT95927.1"/>
    <property type="molecule type" value="Genomic_DNA"/>
</dbReference>
<sequence>MKQERKKIILYLRPELSEADKFAIKKIEESPVQTEAVRTALLAGIALGEIDDRLPSLLASILSDRTKADTFKVMLDSFLTVDSDGTHAHNKVNLSQAERALPTDKVKIEKEPPSQAAQNLKGSLPDWWVVYVRARVWWNFKVLRRLAENRKKTFLS</sequence>
<evidence type="ECO:0000313" key="2">
    <source>
        <dbReference type="Proteomes" id="UP000682358"/>
    </source>
</evidence>
<dbReference type="AlphaFoldDB" id="A0AAJ6FR92"/>
<name>A0AAJ6FR92_PRORE</name>
<evidence type="ECO:0000313" key="1">
    <source>
        <dbReference type="EMBL" id="WHT95927.1"/>
    </source>
</evidence>
<dbReference type="InterPro" id="IPR038307">
    <property type="entry name" value="StbB_sf"/>
</dbReference>
<protein>
    <submittedName>
        <fullName evidence="1">Plasmid partitioning/stability family protein</fullName>
    </submittedName>
</protein>
<geneLocation type="plasmid" evidence="1 2">
    <name>p15628A_320</name>
</geneLocation>
<dbReference type="Pfam" id="PF10784">
    <property type="entry name" value="Plasmid_stab_B"/>
    <property type="match status" value="1"/>
</dbReference>
<proteinExistence type="predicted"/>
<reference evidence="1" key="1">
    <citation type="submission" date="2023-04" db="EMBL/GenBank/DDBJ databases">
        <title>Co-integrate Col3M blaNDM-1-harbouring plasmids in clinical Providencia rettgeri isolates from Argentina.</title>
        <authorList>
            <person name="de Belder D."/>
            <person name="Martino F."/>
            <person name="Tijet N."/>
            <person name="Melano R.G."/>
            <person name="Faccone D."/>
            <person name="de Mendieta J.M."/>
            <person name="Rapoport M."/>
            <person name="Albornoz E."/>
            <person name="Petroni A."/>
            <person name="Tuduri E."/>
            <person name="Derdoy L."/>
            <person name="Cogut S."/>
            <person name="Errecalde L."/>
            <person name="Pasteran F."/>
            <person name="Corso A."/>
            <person name="Gomez S.A."/>
        </authorList>
    </citation>
    <scope>NUCLEOTIDE SEQUENCE</scope>
    <source>
        <strain evidence="1">PreM15628</strain>
        <plasmid evidence="1">p15628A_320</plasmid>
    </source>
</reference>
<gene>
    <name evidence="1" type="ORF">KOF27_20700</name>
</gene>
<organism evidence="1 2">
    <name type="scientific">Providencia rettgeri</name>
    <dbReference type="NCBI Taxonomy" id="587"/>
    <lineage>
        <taxon>Bacteria</taxon>
        <taxon>Pseudomonadati</taxon>
        <taxon>Pseudomonadota</taxon>
        <taxon>Gammaproteobacteria</taxon>
        <taxon>Enterobacterales</taxon>
        <taxon>Morganellaceae</taxon>
        <taxon>Providencia</taxon>
    </lineage>
</organism>
<dbReference type="Proteomes" id="UP000682358">
    <property type="component" value="Plasmid p15628A_320"/>
</dbReference>
<dbReference type="InterPro" id="IPR019720">
    <property type="entry name" value="Plasmid_stability_protein_StbB"/>
</dbReference>